<sequence length="139" mass="14836">MIDVNNLPEGLRVNVFRSSLGDCTNGGVTAAADHVTVVGYVKPGTVGEPNHKREVLPLPRQSQVFPAREDAPAVVMIESNLRGALPHLVPLDAFLAGKWTMHGGNHAGGSDSRFGSLIEDVFGGPRCVSLLPVHDRIEH</sequence>
<proteinExistence type="predicted"/>
<reference evidence="1 2" key="1">
    <citation type="submission" date="2017-04" db="EMBL/GenBank/DDBJ databases">
        <title>The genome sequence of mycobacteriophage Shandong1.</title>
        <authorList>
            <person name="Fan X."/>
            <person name="Zhao Z."/>
            <person name="Zhao K."/>
            <person name="Song S."/>
            <person name="Li J."/>
            <person name="Xie J."/>
        </authorList>
    </citation>
    <scope>NUCLEOTIDE SEQUENCE [LARGE SCALE GENOMIC DNA]</scope>
</reference>
<dbReference type="KEGG" id="vg:60322990"/>
<protein>
    <submittedName>
        <fullName evidence="1">Uncharacterized protein</fullName>
    </submittedName>
</protein>
<dbReference type="GeneID" id="60322990"/>
<evidence type="ECO:0000313" key="2">
    <source>
        <dbReference type="Proteomes" id="UP000226045"/>
    </source>
</evidence>
<evidence type="ECO:0000313" key="1">
    <source>
        <dbReference type="EMBL" id="ARQ95519.1"/>
    </source>
</evidence>
<dbReference type="Proteomes" id="UP000226045">
    <property type="component" value="Segment"/>
</dbReference>
<keyword evidence="2" id="KW-1185">Reference proteome</keyword>
<accession>A0A1X9SHJ4</accession>
<dbReference type="EMBL" id="KY945355">
    <property type="protein sequence ID" value="ARQ95519.1"/>
    <property type="molecule type" value="Genomic_DNA"/>
</dbReference>
<name>A0A1X9SHJ4_9CAUD</name>
<organism evidence="1 2">
    <name type="scientific">Mycobacterium phage Shandong1</name>
    <dbReference type="NCBI Taxonomy" id="1983447"/>
    <lineage>
        <taxon>Viruses</taxon>
        <taxon>Duplodnaviria</taxon>
        <taxon>Heunggongvirae</taxon>
        <taxon>Uroviricota</taxon>
        <taxon>Caudoviricetes</taxon>
        <taxon>Weiservirinae</taxon>
        <taxon>Unicornvirus</taxon>
        <taxon>Unicornvirus shandong1</taxon>
    </lineage>
</organism>
<dbReference type="RefSeq" id="YP_009951552.1">
    <property type="nucleotide sequence ID" value="NC_051602.1"/>
</dbReference>